<dbReference type="SUPFAM" id="SSF51445">
    <property type="entry name" value="(Trans)glycosidases"/>
    <property type="match status" value="1"/>
</dbReference>
<dbReference type="InterPro" id="IPR053183">
    <property type="entry name" value="ASL1"/>
</dbReference>
<feature type="domain" description="Asl1-like glycosyl hydrolase catalytic" evidence="3">
    <location>
        <begin position="281"/>
        <end position="532"/>
    </location>
</feature>
<feature type="chain" id="PRO_5040223254" description="Asl1-like glycosyl hydrolase catalytic domain-containing protein" evidence="2">
    <location>
        <begin position="20"/>
        <end position="542"/>
    </location>
</feature>
<dbReference type="GO" id="GO:0071966">
    <property type="term" value="P:fungal-type cell wall polysaccharide metabolic process"/>
    <property type="evidence" value="ECO:0007669"/>
    <property type="project" value="TreeGrafter"/>
</dbReference>
<protein>
    <recommendedName>
        <fullName evidence="3">Asl1-like glycosyl hydrolase catalytic domain-containing protein</fullName>
    </recommendedName>
</protein>
<feature type="compositionally biased region" description="Low complexity" evidence="1">
    <location>
        <begin position="130"/>
        <end position="140"/>
    </location>
</feature>
<feature type="signal peptide" evidence="2">
    <location>
        <begin position="1"/>
        <end position="19"/>
    </location>
</feature>
<keyword evidence="2" id="KW-0732">Signal</keyword>
<dbReference type="RefSeq" id="XP_044663261.1">
    <property type="nucleotide sequence ID" value="XM_044807326.1"/>
</dbReference>
<dbReference type="AlphaFoldDB" id="A0A9P3CQ78"/>
<dbReference type="OrthoDB" id="5985073at2759"/>
<organism evidence="4 5">
    <name type="scientific">Cercospora kikuchii</name>
    <dbReference type="NCBI Taxonomy" id="84275"/>
    <lineage>
        <taxon>Eukaryota</taxon>
        <taxon>Fungi</taxon>
        <taxon>Dikarya</taxon>
        <taxon>Ascomycota</taxon>
        <taxon>Pezizomycotina</taxon>
        <taxon>Dothideomycetes</taxon>
        <taxon>Dothideomycetidae</taxon>
        <taxon>Mycosphaerellales</taxon>
        <taxon>Mycosphaerellaceae</taxon>
        <taxon>Cercospora</taxon>
    </lineage>
</organism>
<keyword evidence="5" id="KW-1185">Reference proteome</keyword>
<evidence type="ECO:0000313" key="5">
    <source>
        <dbReference type="Proteomes" id="UP000825890"/>
    </source>
</evidence>
<feature type="compositionally biased region" description="Polar residues" evidence="1">
    <location>
        <begin position="101"/>
        <end position="129"/>
    </location>
</feature>
<feature type="compositionally biased region" description="Low complexity" evidence="1">
    <location>
        <begin position="148"/>
        <end position="265"/>
    </location>
</feature>
<evidence type="ECO:0000256" key="1">
    <source>
        <dbReference type="SAM" id="MobiDB-lite"/>
    </source>
</evidence>
<proteinExistence type="predicted"/>
<comment type="caution">
    <text evidence="4">The sequence shown here is derived from an EMBL/GenBank/DDBJ whole genome shotgun (WGS) entry which is preliminary data.</text>
</comment>
<accession>A0A9P3CQ78</accession>
<dbReference type="InterPro" id="IPR024655">
    <property type="entry name" value="Asl1_glyco_hydro_catalytic"/>
</dbReference>
<reference evidence="4 5" key="1">
    <citation type="submission" date="2021-01" db="EMBL/GenBank/DDBJ databases">
        <title>Cercospora kikuchii MAFF 305040 whole genome shotgun sequence.</title>
        <authorList>
            <person name="Kashiwa T."/>
            <person name="Suzuki T."/>
        </authorList>
    </citation>
    <scope>NUCLEOTIDE SEQUENCE [LARGE SCALE GENOMIC DNA]</scope>
    <source>
        <strain evidence="4 5">MAFF 305040</strain>
    </source>
</reference>
<evidence type="ECO:0000256" key="2">
    <source>
        <dbReference type="SAM" id="SignalP"/>
    </source>
</evidence>
<dbReference type="Proteomes" id="UP000825890">
    <property type="component" value="Unassembled WGS sequence"/>
</dbReference>
<sequence>MEILSTLFAFLLLLGFSAARPYVSSSTTTTTTTCTTKLKTTTTSTTTKCTTTASVKKYKSTTSSKSKAGGYHTKSTSASSKPVGYHAKSTSTSKAGGYAPKSSSTSSKAGGYQPKSTTTSSKAQYYGDNTSSTTLTTSTSKAAYPEESSTSTTTSASSTSSETSTSATTSDVTTTASATTTSSDSSSTSTSAASTTTTSASSTSTASTTSTTSTVSTTSSVSSSSSSSSSTTASVTTTTSSSITTTSSSVTTTSSSTTTASSTTTTVACQAVPTAGVGKRGLAYNYAAVTDLFTTTTCPATSGTSKVTWAYNWYSAPQDPRLQEAPRDLNPFVQFVPMLWSAHPDLTSVWFDNVAAAKEQGWTEILAFNEPDLCVEGAGASCMTVEEAVEAYRTYISPLKAQGFRLGGPAVTSSETGKAWIRSFLQQCTGCNIDFIPIHWYGSPAQYGEFFSYLYEFYYGVVAQQYPLWITEYGLTSGTADVVERFMLDTMYEMDTQATFVEKYAWYMAGAPGVFPGNLVSGNALSDFGKIYDKQPGRRPSP</sequence>
<dbReference type="GeneID" id="68297396"/>
<name>A0A9P3CQ78_9PEZI</name>
<dbReference type="PANTHER" id="PTHR34154:SF3">
    <property type="entry name" value="ALKALI-SENSITIVE LINKAGE PROTEIN 1"/>
    <property type="match status" value="1"/>
</dbReference>
<dbReference type="EMBL" id="BOLY01000008">
    <property type="protein sequence ID" value="GIZ48774.1"/>
    <property type="molecule type" value="Genomic_DNA"/>
</dbReference>
<evidence type="ECO:0000313" key="4">
    <source>
        <dbReference type="EMBL" id="GIZ48774.1"/>
    </source>
</evidence>
<dbReference type="PANTHER" id="PTHR34154">
    <property type="entry name" value="ALKALI-SENSITIVE LINKAGE PROTEIN 1"/>
    <property type="match status" value="1"/>
</dbReference>
<gene>
    <name evidence="4" type="ORF">CKM354_001182100</name>
</gene>
<dbReference type="Pfam" id="PF11790">
    <property type="entry name" value="Glyco_hydro_cc"/>
    <property type="match status" value="1"/>
</dbReference>
<evidence type="ECO:0000259" key="3">
    <source>
        <dbReference type="Pfam" id="PF11790"/>
    </source>
</evidence>
<dbReference type="GO" id="GO:0009277">
    <property type="term" value="C:fungal-type cell wall"/>
    <property type="evidence" value="ECO:0007669"/>
    <property type="project" value="TreeGrafter"/>
</dbReference>
<feature type="region of interest" description="Disordered" evidence="1">
    <location>
        <begin position="62"/>
        <end position="265"/>
    </location>
</feature>
<dbReference type="Gene3D" id="3.20.20.80">
    <property type="entry name" value="Glycosidases"/>
    <property type="match status" value="1"/>
</dbReference>
<dbReference type="InterPro" id="IPR017853">
    <property type="entry name" value="GH"/>
</dbReference>